<evidence type="ECO:0000313" key="2">
    <source>
        <dbReference type="Proteomes" id="UP000294419"/>
    </source>
</evidence>
<sequence>MRDDFSNKTKEILAKRVGYLCSNPNCRKHTSGPNSDQNKAINIGIAAHITAASAGGARYDETLSSSERQSIENGIWLCSNCASLIDRDETGFTVDLINNWKDSTEKHLFDAIMGKTIKGKLPFLEADMLWDSISRNPIGYSEKNIEVFEQPIPVGTDLYQYWTLEWKLKLVIYNNSEVPAYNLELIEEKGSEFRYLEKLGKINNIKPFDNIELEAIYEREFHGTSSEADEELTSIPKDFTDKVLLLKYFNDDRDELITQVNFDTDRLINKKI</sequence>
<dbReference type="KEGG" id="csal:NBC122_02813"/>
<dbReference type="RefSeq" id="WP_133440933.1">
    <property type="nucleotide sequence ID" value="NZ_CP037954.1"/>
</dbReference>
<dbReference type="AlphaFoldDB" id="A0A4V1ALF8"/>
<dbReference type="OrthoDB" id="5379188at2"/>
<proteinExistence type="predicted"/>
<dbReference type="EMBL" id="CP037954">
    <property type="protein sequence ID" value="QBO59614.1"/>
    <property type="molecule type" value="Genomic_DNA"/>
</dbReference>
<accession>A0A4V1ALF8</accession>
<name>A0A4V1ALF8_9FLAO</name>
<keyword evidence="2" id="KW-1185">Reference proteome</keyword>
<organism evidence="1 2">
    <name type="scientific">Chryseobacterium salivictor</name>
    <dbReference type="NCBI Taxonomy" id="2547600"/>
    <lineage>
        <taxon>Bacteria</taxon>
        <taxon>Pseudomonadati</taxon>
        <taxon>Bacteroidota</taxon>
        <taxon>Flavobacteriia</taxon>
        <taxon>Flavobacteriales</taxon>
        <taxon>Weeksellaceae</taxon>
        <taxon>Chryseobacterium group</taxon>
        <taxon>Chryseobacterium</taxon>
    </lineage>
</organism>
<evidence type="ECO:0008006" key="3">
    <source>
        <dbReference type="Google" id="ProtNLM"/>
    </source>
</evidence>
<gene>
    <name evidence="1" type="ORF">NBC122_02813</name>
</gene>
<evidence type="ECO:0000313" key="1">
    <source>
        <dbReference type="EMBL" id="QBO59614.1"/>
    </source>
</evidence>
<reference evidence="1 2" key="1">
    <citation type="submission" date="2019-03" db="EMBL/GenBank/DDBJ databases">
        <authorList>
            <person name="Kim H."/>
            <person name="Yu S.-M."/>
        </authorList>
    </citation>
    <scope>NUCLEOTIDE SEQUENCE [LARGE SCALE GENOMIC DNA]</scope>
    <source>
        <strain evidence="1 2">NBC122</strain>
    </source>
</reference>
<protein>
    <recommendedName>
        <fullName evidence="3">HNH endonuclease</fullName>
    </recommendedName>
</protein>
<dbReference type="Proteomes" id="UP000294419">
    <property type="component" value="Chromosome"/>
</dbReference>